<name>A0ABW1BX62_9ACTN</name>
<dbReference type="PIRSF" id="PIRSF010631">
    <property type="entry name" value="A-rhamnsds"/>
    <property type="match status" value="1"/>
</dbReference>
<accession>A0ABW1BX62</accession>
<dbReference type="PANTHER" id="PTHR33307:SF6">
    <property type="entry name" value="ALPHA-RHAMNOSIDASE (EUROFUNG)-RELATED"/>
    <property type="match status" value="1"/>
</dbReference>
<dbReference type="Pfam" id="PF08531">
    <property type="entry name" value="Bac_rhamnosid_N"/>
    <property type="match status" value="1"/>
</dbReference>
<feature type="domain" description="Alpha-L-rhamnosidase concanavalin-like" evidence="3">
    <location>
        <begin position="330"/>
        <end position="426"/>
    </location>
</feature>
<evidence type="ECO:0000313" key="7">
    <source>
        <dbReference type="EMBL" id="MFC5817835.1"/>
    </source>
</evidence>
<organism evidence="7 8">
    <name type="scientific">Nonomuraea harbinensis</name>
    <dbReference type="NCBI Taxonomy" id="1286938"/>
    <lineage>
        <taxon>Bacteria</taxon>
        <taxon>Bacillati</taxon>
        <taxon>Actinomycetota</taxon>
        <taxon>Actinomycetes</taxon>
        <taxon>Streptosporangiales</taxon>
        <taxon>Streptosporangiaceae</taxon>
        <taxon>Nonomuraea</taxon>
    </lineage>
</organism>
<reference evidence="8" key="1">
    <citation type="journal article" date="2019" name="Int. J. Syst. Evol. Microbiol.">
        <title>The Global Catalogue of Microorganisms (GCM) 10K type strain sequencing project: providing services to taxonomists for standard genome sequencing and annotation.</title>
        <authorList>
            <consortium name="The Broad Institute Genomics Platform"/>
            <consortium name="The Broad Institute Genome Sequencing Center for Infectious Disease"/>
            <person name="Wu L."/>
            <person name="Ma J."/>
        </authorList>
    </citation>
    <scope>NUCLEOTIDE SEQUENCE [LARGE SCALE GENOMIC DNA]</scope>
    <source>
        <strain evidence="8">CGMCC 4.7106</strain>
    </source>
</reference>
<evidence type="ECO:0000259" key="4">
    <source>
        <dbReference type="Pfam" id="PF08531"/>
    </source>
</evidence>
<keyword evidence="8" id="KW-1185">Reference proteome</keyword>
<feature type="region of interest" description="Disordered" evidence="2">
    <location>
        <begin position="867"/>
        <end position="887"/>
    </location>
</feature>
<feature type="domain" description="Alpha-L-rhamnosidase C-terminal" evidence="6">
    <location>
        <begin position="781"/>
        <end position="851"/>
    </location>
</feature>
<feature type="domain" description="Bacterial alpha-L-rhamnosidase N-terminal" evidence="4">
    <location>
        <begin position="149"/>
        <end position="319"/>
    </location>
</feature>
<dbReference type="InterPro" id="IPR013737">
    <property type="entry name" value="Bac_rhamnosid_N"/>
</dbReference>
<dbReference type="InterPro" id="IPR008902">
    <property type="entry name" value="Rhamnosid_concanavalin"/>
</dbReference>
<dbReference type="EMBL" id="JBHSNW010000011">
    <property type="protein sequence ID" value="MFC5817835.1"/>
    <property type="molecule type" value="Genomic_DNA"/>
</dbReference>
<sequence>MTRASGITVDAPRFEHHRFDPHRPPLGIGESRPRLTWTVTAAPPSWTQDAYEIEIRTGGGTASHLVRSAESRLVPWPGEPLGSAERCAVRVRVHGGDRAGDWSPWSEAETGLLTADRWQAAAAAPPPSLTGPPDGPAPLLRRGFDLRERPVRARLYVTAHGLYEVEINGQVVGDDVLAPGWTSYGHRLRYRTHDITALLRPGPNAIGAMLADGWYRGRVGFLDGSTSTYGTRTALIAQLELGYADGGTETLVTDGSWRAAPGPISATGLYDGEKHDARLLPGGWSSPGFDDSGWLPAEVLDHDPALLVAPDGPPVRRVETLAPVATLTGPSGETILDFGQNISGRLRIRVQGPAGHTVSLRHAEVLEDGAPAVRPLRGAAAHDTYTLRGGGAEEWEPRFTIHGFRYAEVTGWPGEIPPDGVVAVVCHTDMRRTGWFGCSDPLLERLHENVVWSMRGNFVDIPTDCPQRDERLGWTGDIQVFAPAAAFLYDCAGPLASWLRDLAAEQAELGTVPPYVPWVQVQFPPLPAAAWGDAAVLVPWVLYERTGDLELLRRQYPSMRAWVDQVAELAGPDRVWSDGFQFGDWLDPSAPPDAPADGRTDPYLIATAYHFSTASILGRVAGLLGHDDDAARHAALAGEVREAFRREYVTPSGRLVGDSQTAYAVALRFGLLDDGGERERAGRRLAELVARDGYRIGTGFVGTPLVCDALAETGSHDAAYHLLTQRECPSWLYPVTMGATTIWERWDSLLPDGSVNPGEMTSFNHYALGAVADYLHRVVAGLAPAAPGYRRLRVAPRPGGGLTHARAAHDTPYGRAAVSWRRAGTELTVEVTVPPGTTAEVDLPGRAPVQAGPGEHVFTCDYRAADDDPPIPATAGPFPLPEPVATS</sequence>
<evidence type="ECO:0000256" key="1">
    <source>
        <dbReference type="ARBA" id="ARBA00022801"/>
    </source>
</evidence>
<dbReference type="Pfam" id="PF05592">
    <property type="entry name" value="Bac_rhamnosid"/>
    <property type="match status" value="1"/>
</dbReference>
<dbReference type="Pfam" id="PF17390">
    <property type="entry name" value="Bac_rhamnosid_C"/>
    <property type="match status" value="1"/>
</dbReference>
<evidence type="ECO:0000313" key="8">
    <source>
        <dbReference type="Proteomes" id="UP001596096"/>
    </source>
</evidence>
<dbReference type="InterPro" id="IPR035396">
    <property type="entry name" value="Bac_rhamnosid6H"/>
</dbReference>
<gene>
    <name evidence="7" type="ORF">ACFPUY_22275</name>
</gene>
<dbReference type="PANTHER" id="PTHR33307">
    <property type="entry name" value="ALPHA-RHAMNOSIDASE (EUROFUNG)"/>
    <property type="match status" value="1"/>
</dbReference>
<evidence type="ECO:0000259" key="6">
    <source>
        <dbReference type="Pfam" id="PF17390"/>
    </source>
</evidence>
<keyword evidence="1 7" id="KW-0378">Hydrolase</keyword>
<evidence type="ECO:0000256" key="2">
    <source>
        <dbReference type="SAM" id="MobiDB-lite"/>
    </source>
</evidence>
<evidence type="ECO:0000259" key="5">
    <source>
        <dbReference type="Pfam" id="PF17389"/>
    </source>
</evidence>
<proteinExistence type="predicted"/>
<feature type="region of interest" description="Disordered" evidence="2">
    <location>
        <begin position="1"/>
        <end position="31"/>
    </location>
</feature>
<dbReference type="GO" id="GO:0016787">
    <property type="term" value="F:hydrolase activity"/>
    <property type="evidence" value="ECO:0007669"/>
    <property type="project" value="UniProtKB-KW"/>
</dbReference>
<evidence type="ECO:0000259" key="3">
    <source>
        <dbReference type="Pfam" id="PF05592"/>
    </source>
</evidence>
<protein>
    <submittedName>
        <fullName evidence="7">Family 78 glycoside hydrolase catalytic domain</fullName>
    </submittedName>
</protein>
<feature type="domain" description="Alpha-L-rhamnosidase six-hairpin glycosidase" evidence="5">
    <location>
        <begin position="431"/>
        <end position="779"/>
    </location>
</feature>
<feature type="compositionally biased region" description="Pro residues" evidence="2">
    <location>
        <begin position="878"/>
        <end position="887"/>
    </location>
</feature>
<dbReference type="InterPro" id="IPR016007">
    <property type="entry name" value="Alpha_rhamnosid"/>
</dbReference>
<comment type="caution">
    <text evidence="7">The sequence shown here is derived from an EMBL/GenBank/DDBJ whole genome shotgun (WGS) entry which is preliminary data.</text>
</comment>
<feature type="compositionally biased region" description="Basic and acidic residues" evidence="2">
    <location>
        <begin position="12"/>
        <end position="23"/>
    </location>
</feature>
<dbReference type="Pfam" id="PF17389">
    <property type="entry name" value="Bac_rhamnosid6H"/>
    <property type="match status" value="1"/>
</dbReference>
<dbReference type="Proteomes" id="UP001596096">
    <property type="component" value="Unassembled WGS sequence"/>
</dbReference>
<dbReference type="RefSeq" id="WP_219545773.1">
    <property type="nucleotide sequence ID" value="NZ_JAHKRN010000018.1"/>
</dbReference>
<dbReference type="InterPro" id="IPR035398">
    <property type="entry name" value="Bac_rhamnosid_C"/>
</dbReference>
<dbReference type="Pfam" id="PF25788">
    <property type="entry name" value="Ig_Rha78A_N"/>
    <property type="match status" value="1"/>
</dbReference>